<feature type="transmembrane region" description="Helical" evidence="1">
    <location>
        <begin position="6"/>
        <end position="27"/>
    </location>
</feature>
<accession>U2PSD3</accession>
<evidence type="ECO:0000313" key="3">
    <source>
        <dbReference type="Proteomes" id="UP000016608"/>
    </source>
</evidence>
<comment type="caution">
    <text evidence="2">The sequence shown here is derived from an EMBL/GenBank/DDBJ whole genome shotgun (WGS) entry which is preliminary data.</text>
</comment>
<keyword evidence="1" id="KW-0812">Transmembrane</keyword>
<protein>
    <submittedName>
        <fullName evidence="2">Uncharacterized protein</fullName>
    </submittedName>
</protein>
<dbReference type="Proteomes" id="UP000016608">
    <property type="component" value="Unassembled WGS sequence"/>
</dbReference>
<organism evidence="2 3">
    <name type="scientific">Eubacterium ramulus ATCC 29099</name>
    <dbReference type="NCBI Taxonomy" id="1256908"/>
    <lineage>
        <taxon>Bacteria</taxon>
        <taxon>Bacillati</taxon>
        <taxon>Bacillota</taxon>
        <taxon>Clostridia</taxon>
        <taxon>Eubacteriales</taxon>
        <taxon>Eubacteriaceae</taxon>
        <taxon>Eubacterium</taxon>
    </lineage>
</organism>
<sequence length="39" mass="4710">MTFYLLIFSYNYCILSQCTSIISFFIVKKEPLQMQRLLL</sequence>
<gene>
    <name evidence="2" type="ORF">HMPREF0373_01549</name>
</gene>
<name>U2PSD3_EUBRA</name>
<dbReference type="EMBL" id="AWVJ01000092">
    <property type="protein sequence ID" value="ERK47001.1"/>
    <property type="molecule type" value="Genomic_DNA"/>
</dbReference>
<reference evidence="2 3" key="1">
    <citation type="submission" date="2013-06" db="EMBL/GenBank/DDBJ databases">
        <authorList>
            <person name="Weinstock G."/>
            <person name="Sodergren E."/>
            <person name="Lobos E.A."/>
            <person name="Fulton L."/>
            <person name="Fulton R."/>
            <person name="Courtney L."/>
            <person name="Fronick C."/>
            <person name="O'Laughlin M."/>
            <person name="Godfrey J."/>
            <person name="Wilson R.M."/>
            <person name="Miner T."/>
            <person name="Farmer C."/>
            <person name="Delehaunty K."/>
            <person name="Cordes M."/>
            <person name="Minx P."/>
            <person name="Tomlinson C."/>
            <person name="Chen J."/>
            <person name="Wollam A."/>
            <person name="Pepin K.H."/>
            <person name="Bhonagiri V."/>
            <person name="Zhang X."/>
            <person name="Warren W."/>
            <person name="Mitreva M."/>
            <person name="Mardis E.R."/>
            <person name="Wilson R.K."/>
        </authorList>
    </citation>
    <scope>NUCLEOTIDE SEQUENCE [LARGE SCALE GENOMIC DNA]</scope>
    <source>
        <strain evidence="2 3">ATCC 29099</strain>
    </source>
</reference>
<dbReference type="AlphaFoldDB" id="U2PSD3"/>
<proteinExistence type="predicted"/>
<dbReference type="HOGENOM" id="CLU_3309994_0_0_9"/>
<evidence type="ECO:0000256" key="1">
    <source>
        <dbReference type="SAM" id="Phobius"/>
    </source>
</evidence>
<evidence type="ECO:0000313" key="2">
    <source>
        <dbReference type="EMBL" id="ERK47001.1"/>
    </source>
</evidence>
<keyword evidence="1" id="KW-1133">Transmembrane helix</keyword>
<keyword evidence="1" id="KW-0472">Membrane</keyword>
<keyword evidence="3" id="KW-1185">Reference proteome</keyword>